<proteinExistence type="predicted"/>
<keyword evidence="3" id="KW-1185">Reference proteome</keyword>
<feature type="region of interest" description="Disordered" evidence="1">
    <location>
        <begin position="45"/>
        <end position="68"/>
    </location>
</feature>
<sequence>MRWGVFVMVRMNSSRSVSVSRSQRMEGCAFSVLQWLHRVHHTLIPPLNNNSPRSKPANFSASDSTSSTSFGPFLGVPSLGYPPKSPSSSLSSSSSSSKRLCSSTLVRRSIILLFSASSDFSPESACIKLSR</sequence>
<evidence type="ECO:0000313" key="3">
    <source>
        <dbReference type="Proteomes" id="UP000070544"/>
    </source>
</evidence>
<dbReference type="EMBL" id="KQ965742">
    <property type="protein sequence ID" value="KXS18339.1"/>
    <property type="molecule type" value="Genomic_DNA"/>
</dbReference>
<dbReference type="Proteomes" id="UP000070544">
    <property type="component" value="Unassembled WGS sequence"/>
</dbReference>
<evidence type="ECO:0000256" key="1">
    <source>
        <dbReference type="SAM" id="MobiDB-lite"/>
    </source>
</evidence>
<accession>A0A139ANL8</accession>
<protein>
    <submittedName>
        <fullName evidence="2">Uncharacterized protein</fullName>
    </submittedName>
</protein>
<name>A0A139ANL8_GONPJ</name>
<feature type="compositionally biased region" description="Polar residues" evidence="1">
    <location>
        <begin position="47"/>
        <end position="59"/>
    </location>
</feature>
<organism evidence="2 3">
    <name type="scientific">Gonapodya prolifera (strain JEL478)</name>
    <name type="common">Monoblepharis prolifera</name>
    <dbReference type="NCBI Taxonomy" id="1344416"/>
    <lineage>
        <taxon>Eukaryota</taxon>
        <taxon>Fungi</taxon>
        <taxon>Fungi incertae sedis</taxon>
        <taxon>Chytridiomycota</taxon>
        <taxon>Chytridiomycota incertae sedis</taxon>
        <taxon>Monoblepharidomycetes</taxon>
        <taxon>Monoblepharidales</taxon>
        <taxon>Gonapodyaceae</taxon>
        <taxon>Gonapodya</taxon>
    </lineage>
</organism>
<dbReference type="AlphaFoldDB" id="A0A139ANL8"/>
<gene>
    <name evidence="2" type="ORF">M427DRAFT_208352</name>
</gene>
<evidence type="ECO:0000313" key="2">
    <source>
        <dbReference type="EMBL" id="KXS18339.1"/>
    </source>
</evidence>
<reference evidence="2 3" key="1">
    <citation type="journal article" date="2015" name="Genome Biol. Evol.">
        <title>Phylogenomic analyses indicate that early fungi evolved digesting cell walls of algal ancestors of land plants.</title>
        <authorList>
            <person name="Chang Y."/>
            <person name="Wang S."/>
            <person name="Sekimoto S."/>
            <person name="Aerts A.L."/>
            <person name="Choi C."/>
            <person name="Clum A."/>
            <person name="LaButti K.M."/>
            <person name="Lindquist E.A."/>
            <person name="Yee Ngan C."/>
            <person name="Ohm R.A."/>
            <person name="Salamov A.A."/>
            <person name="Grigoriev I.V."/>
            <person name="Spatafora J.W."/>
            <person name="Berbee M.L."/>
        </authorList>
    </citation>
    <scope>NUCLEOTIDE SEQUENCE [LARGE SCALE GENOMIC DNA]</scope>
    <source>
        <strain evidence="2 3">JEL478</strain>
    </source>
</reference>